<feature type="domain" description="Serine aminopeptidase S33" evidence="2">
    <location>
        <begin position="546"/>
        <end position="788"/>
    </location>
</feature>
<dbReference type="Gene3D" id="3.40.50.1820">
    <property type="entry name" value="alpha/beta hydrolase"/>
    <property type="match status" value="2"/>
</dbReference>
<evidence type="ECO:0000259" key="1">
    <source>
        <dbReference type="Pfam" id="PF07176"/>
    </source>
</evidence>
<evidence type="ECO:0000313" key="4">
    <source>
        <dbReference type="Proteomes" id="UP000615026"/>
    </source>
</evidence>
<dbReference type="InterPro" id="IPR029058">
    <property type="entry name" value="AB_hydrolase_fold"/>
</dbReference>
<organism evidence="3 4">
    <name type="scientific">Leptolyngbya cf. ectocarpi LEGE 11479</name>
    <dbReference type="NCBI Taxonomy" id="1828722"/>
    <lineage>
        <taxon>Bacteria</taxon>
        <taxon>Bacillati</taxon>
        <taxon>Cyanobacteriota</taxon>
        <taxon>Cyanophyceae</taxon>
        <taxon>Leptolyngbyales</taxon>
        <taxon>Leptolyngbyaceae</taxon>
        <taxon>Leptolyngbya group</taxon>
        <taxon>Leptolyngbya</taxon>
    </lineage>
</organism>
<dbReference type="InterPro" id="IPR022742">
    <property type="entry name" value="Hydrolase_4"/>
</dbReference>
<feature type="domain" description="DUF1400" evidence="1">
    <location>
        <begin position="33"/>
        <end position="113"/>
    </location>
</feature>
<dbReference type="Pfam" id="PF12146">
    <property type="entry name" value="Hydrolase_4"/>
    <property type="match status" value="2"/>
</dbReference>
<dbReference type="InterPro" id="IPR010802">
    <property type="entry name" value="DUF1400"/>
</dbReference>
<evidence type="ECO:0000259" key="2">
    <source>
        <dbReference type="Pfam" id="PF12146"/>
    </source>
</evidence>
<sequence>MAFFPSTVQHVLRQRVTQLWQQRQLPHLAQRTCELYLNGQDPQAQTHCQEVLQTQIRLDAQTLQRFLQTDIGEFLLQRLEQLIQLPHDAAGRQALVQKITRADQLSIMSLLYQIAGNLRTDRLLETAKQIDLLLHTTDDLLSLLTSLMQQESLGQSVPAADPRLPGPGGIRQRVLHLQRRFTQPFKVVLYEPVGERLSPISVVVISHGLAANSQTMAHYAKHLVSHGYLVAVPQHPGSDTHQVRNLLAGTVDEIFSLQDFFDRPQDISALLDKLEQLNEGDYDGQLNLADIGILGESFGGYTALALAGATIDFEGLAQRCDQLSESLNVSLLLQCRALSLPTQDTRLHDPRIKAIFTIDPIGSGLFGPDGLAAVSIPTVIATGSRDKTAPMALEPMQLFPHLAGQRFLAVIRGKSHVHDMRTLLSSLKLAEQIELPSFKSSPPIIDSYLCGLSVLFFDQYLKTPQTSDTDAVSLPAYAQSISQPPYDLSLISAKSAQALCPVLESFQQRLSQLKWHTITVQHQDGMFTAADGLSLYYQSWLPTSTVKATIVLVHGLGGHSGLFQNVVKALIAEGYALYGYDLRGHGRSPGQRGHINRWVDYRHDLACFVAMVQSQHPTVPCFLLSHSLGSIIALDYALHRASPHVSGETTYPEIAGIVAASLPLGTHATTNLRLKIGQLLSLGWPRFSLSLGLKRILPSRDRAVVLAYAHDPLRHQKGTARLATEFLKTVQSLYNHQDRLTVPLLMLHGSADKVADYSSSHDFFRNLSLTKKTFIGYDGAYHELYNESNQADIMADINTWLDAQIQTD</sequence>
<name>A0A928ZY53_LEPEC</name>
<dbReference type="SUPFAM" id="SSF53474">
    <property type="entry name" value="alpha/beta-Hydrolases"/>
    <property type="match status" value="2"/>
</dbReference>
<dbReference type="PANTHER" id="PTHR11614">
    <property type="entry name" value="PHOSPHOLIPASE-RELATED"/>
    <property type="match status" value="1"/>
</dbReference>
<evidence type="ECO:0000313" key="3">
    <source>
        <dbReference type="EMBL" id="MBE9069614.1"/>
    </source>
</evidence>
<dbReference type="GO" id="GO:0016787">
    <property type="term" value="F:hydrolase activity"/>
    <property type="evidence" value="ECO:0007669"/>
    <property type="project" value="UniProtKB-KW"/>
</dbReference>
<proteinExistence type="predicted"/>
<dbReference type="RefSeq" id="WP_193995508.1">
    <property type="nucleotide sequence ID" value="NZ_JADEXP010000299.1"/>
</dbReference>
<keyword evidence="4" id="KW-1185">Reference proteome</keyword>
<comment type="caution">
    <text evidence="3">The sequence shown here is derived from an EMBL/GenBank/DDBJ whole genome shotgun (WGS) entry which is preliminary data.</text>
</comment>
<accession>A0A928ZY53</accession>
<gene>
    <name evidence="3" type="ORF">IQ260_23495</name>
</gene>
<protein>
    <submittedName>
        <fullName evidence="3">Alpha/beta fold hydrolase</fullName>
    </submittedName>
</protein>
<dbReference type="Pfam" id="PF07176">
    <property type="entry name" value="DUF1400"/>
    <property type="match status" value="1"/>
</dbReference>
<dbReference type="InterPro" id="IPR051044">
    <property type="entry name" value="MAG_DAG_Lipase"/>
</dbReference>
<dbReference type="Proteomes" id="UP000615026">
    <property type="component" value="Unassembled WGS sequence"/>
</dbReference>
<dbReference type="EMBL" id="JADEXP010000299">
    <property type="protein sequence ID" value="MBE9069614.1"/>
    <property type="molecule type" value="Genomic_DNA"/>
</dbReference>
<dbReference type="AlphaFoldDB" id="A0A928ZY53"/>
<feature type="domain" description="Serine aminopeptidase S33" evidence="2">
    <location>
        <begin position="199"/>
        <end position="309"/>
    </location>
</feature>
<keyword evidence="3" id="KW-0378">Hydrolase</keyword>
<reference evidence="3" key="1">
    <citation type="submission" date="2020-10" db="EMBL/GenBank/DDBJ databases">
        <authorList>
            <person name="Castelo-Branco R."/>
            <person name="Eusebio N."/>
            <person name="Adriana R."/>
            <person name="Vieira A."/>
            <person name="Brugerolle De Fraissinette N."/>
            <person name="Rezende De Castro R."/>
            <person name="Schneider M.P."/>
            <person name="Vasconcelos V."/>
            <person name="Leao P.N."/>
        </authorList>
    </citation>
    <scope>NUCLEOTIDE SEQUENCE</scope>
    <source>
        <strain evidence="3">LEGE 11479</strain>
    </source>
</reference>